<dbReference type="InterPro" id="IPR034660">
    <property type="entry name" value="DinB/YfiT-like"/>
</dbReference>
<dbReference type="InterPro" id="IPR024344">
    <property type="entry name" value="MDMPI_metal-binding"/>
</dbReference>
<proteinExistence type="predicted"/>
<evidence type="ECO:0000259" key="1">
    <source>
        <dbReference type="Pfam" id="PF11716"/>
    </source>
</evidence>
<dbReference type="EMBL" id="JBHTKH010000020">
    <property type="protein sequence ID" value="MFD1056499.1"/>
    <property type="molecule type" value="Genomic_DNA"/>
</dbReference>
<dbReference type="GO" id="GO:0016853">
    <property type="term" value="F:isomerase activity"/>
    <property type="evidence" value="ECO:0007669"/>
    <property type="project" value="UniProtKB-KW"/>
</dbReference>
<dbReference type="NCBIfam" id="TIGR03083">
    <property type="entry name" value="maleylpyruvate isomerase family mycothiol-dependent enzyme"/>
    <property type="match status" value="1"/>
</dbReference>
<dbReference type="Pfam" id="PF11716">
    <property type="entry name" value="MDMPI_N"/>
    <property type="match status" value="1"/>
</dbReference>
<evidence type="ECO:0000313" key="3">
    <source>
        <dbReference type="Proteomes" id="UP001597046"/>
    </source>
</evidence>
<gene>
    <name evidence="2" type="ORF">ACFQ2V_19485</name>
</gene>
<keyword evidence="2" id="KW-0413">Isomerase</keyword>
<dbReference type="RefSeq" id="WP_386054605.1">
    <property type="nucleotide sequence ID" value="NZ_JBHTKH010000020.1"/>
</dbReference>
<dbReference type="Gene3D" id="1.20.120.450">
    <property type="entry name" value="dinb family like domain"/>
    <property type="match status" value="1"/>
</dbReference>
<evidence type="ECO:0000313" key="2">
    <source>
        <dbReference type="EMBL" id="MFD1056499.1"/>
    </source>
</evidence>
<protein>
    <submittedName>
        <fullName evidence="2">Maleylpyruvate isomerase family mycothiol-dependent enzyme</fullName>
    </submittedName>
</protein>
<reference evidence="3" key="1">
    <citation type="journal article" date="2019" name="Int. J. Syst. Evol. Microbiol.">
        <title>The Global Catalogue of Microorganisms (GCM) 10K type strain sequencing project: providing services to taxonomists for standard genome sequencing and annotation.</title>
        <authorList>
            <consortium name="The Broad Institute Genomics Platform"/>
            <consortium name="The Broad Institute Genome Sequencing Center for Infectious Disease"/>
            <person name="Wu L."/>
            <person name="Ma J."/>
        </authorList>
    </citation>
    <scope>NUCLEOTIDE SEQUENCE [LARGE SCALE GENOMIC DNA]</scope>
    <source>
        <strain evidence="3">CCUG 57508</strain>
    </source>
</reference>
<feature type="domain" description="Mycothiol-dependent maleylpyruvate isomerase metal-binding" evidence="1">
    <location>
        <begin position="21"/>
        <end position="110"/>
    </location>
</feature>
<keyword evidence="3" id="KW-1185">Reference proteome</keyword>
<accession>A0ABW3N405</accession>
<sequence>MGPTTVTPDLDLIWSEVDDQRLRTVAMLEGLTDDQWDHPSLCEGWTVRHVAAHLTLQRQHLADVVRFMAAHPSLLRAGSLNRMIDRTARLQAALPTDEIINLIRAGIGSRRHNSFIAPAGSLSDTLVHAQDIALPLGIELEMRPVAARIAVDHIYATRHGWTGSVFRQLPLDGYRLVATDVDWSAGAGPRVAGPAGALLLLVTGRRIALARLEGDGAAQLKMQAQPA</sequence>
<dbReference type="InterPro" id="IPR017517">
    <property type="entry name" value="Maleyloyr_isom"/>
</dbReference>
<dbReference type="Proteomes" id="UP001597046">
    <property type="component" value="Unassembled WGS sequence"/>
</dbReference>
<dbReference type="SUPFAM" id="SSF109854">
    <property type="entry name" value="DinB/YfiT-like putative metalloenzymes"/>
    <property type="match status" value="1"/>
</dbReference>
<organism evidence="2 3">
    <name type="scientific">Terrabacter terrigena</name>
    <dbReference type="NCBI Taxonomy" id="574718"/>
    <lineage>
        <taxon>Bacteria</taxon>
        <taxon>Bacillati</taxon>
        <taxon>Actinomycetota</taxon>
        <taxon>Actinomycetes</taxon>
        <taxon>Micrococcales</taxon>
        <taxon>Intrasporangiaceae</taxon>
        <taxon>Terrabacter</taxon>
    </lineage>
</organism>
<name>A0ABW3N405_9MICO</name>
<comment type="caution">
    <text evidence="2">The sequence shown here is derived from an EMBL/GenBank/DDBJ whole genome shotgun (WGS) entry which is preliminary data.</text>
</comment>